<evidence type="ECO:0000256" key="2">
    <source>
        <dbReference type="ARBA" id="ARBA00009212"/>
    </source>
</evidence>
<evidence type="ECO:0000256" key="1">
    <source>
        <dbReference type="ARBA" id="ARBA00004651"/>
    </source>
</evidence>
<evidence type="ECO:0000256" key="6">
    <source>
        <dbReference type="ARBA" id="ARBA00022989"/>
    </source>
</evidence>
<evidence type="ECO:0000313" key="11">
    <source>
        <dbReference type="Proteomes" id="UP000265541"/>
    </source>
</evidence>
<dbReference type="EMBL" id="QYJN01000002">
    <property type="protein sequence ID" value="RIP35794.1"/>
    <property type="molecule type" value="Genomic_DNA"/>
</dbReference>
<name>A0A3A0VPI5_STAGA</name>
<keyword evidence="8" id="KW-0050">Antiport</keyword>
<dbReference type="Pfam" id="PF04066">
    <property type="entry name" value="MrpF_PhaF"/>
    <property type="match status" value="1"/>
</dbReference>
<evidence type="ECO:0000256" key="3">
    <source>
        <dbReference type="ARBA" id="ARBA00022448"/>
    </source>
</evidence>
<comment type="caution">
    <text evidence="10">The sequence shown here is derived from an EMBL/GenBank/DDBJ whole genome shotgun (WGS) entry which is preliminary data.</text>
</comment>
<dbReference type="GO" id="GO:0005886">
    <property type="term" value="C:plasma membrane"/>
    <property type="evidence" value="ECO:0007669"/>
    <property type="project" value="UniProtKB-SubCell"/>
</dbReference>
<dbReference type="GO" id="GO:0015385">
    <property type="term" value="F:sodium:proton antiporter activity"/>
    <property type="evidence" value="ECO:0007669"/>
    <property type="project" value="TreeGrafter"/>
</dbReference>
<comment type="subcellular location">
    <subcellularLocation>
        <location evidence="1 8">Cell membrane</location>
        <topology evidence="1 8">Multi-pass membrane protein</topology>
    </subcellularLocation>
</comment>
<evidence type="ECO:0000256" key="9">
    <source>
        <dbReference type="SAM" id="Phobius"/>
    </source>
</evidence>
<sequence length="98" mass="10747">MVNYNIILIIALIIVALSMMAMLVRVIIGPSLADRVVALDAMGIQLMAIIALFSIFLGTKYLIVVILMIGILAFLGTAVFAKYMDKGKVIDHDRNDNH</sequence>
<feature type="transmembrane region" description="Helical" evidence="9">
    <location>
        <begin position="6"/>
        <end position="24"/>
    </location>
</feature>
<evidence type="ECO:0000313" key="10">
    <source>
        <dbReference type="EMBL" id="RIP35794.1"/>
    </source>
</evidence>
<dbReference type="NCBIfam" id="NF009248">
    <property type="entry name" value="PRK12600.1"/>
    <property type="match status" value="1"/>
</dbReference>
<evidence type="ECO:0000256" key="5">
    <source>
        <dbReference type="ARBA" id="ARBA00022692"/>
    </source>
</evidence>
<dbReference type="PANTHER" id="PTHR34702">
    <property type="entry name" value="NA(+)/H(+) ANTIPORTER SUBUNIT F1"/>
    <property type="match status" value="1"/>
</dbReference>
<evidence type="ECO:0000256" key="8">
    <source>
        <dbReference type="PIRNR" id="PIRNR028784"/>
    </source>
</evidence>
<accession>A0A3A0VPI5</accession>
<dbReference type="PIRSF" id="PIRSF028784">
    <property type="entry name" value="MrpF"/>
    <property type="match status" value="1"/>
</dbReference>
<feature type="transmembrane region" description="Helical" evidence="9">
    <location>
        <begin position="61"/>
        <end position="81"/>
    </location>
</feature>
<keyword evidence="7 8" id="KW-0472">Membrane</keyword>
<dbReference type="Proteomes" id="UP000265541">
    <property type="component" value="Unassembled WGS sequence"/>
</dbReference>
<dbReference type="AlphaFoldDB" id="A0A3A0VPI5"/>
<evidence type="ECO:0000256" key="7">
    <source>
        <dbReference type="ARBA" id="ARBA00023136"/>
    </source>
</evidence>
<organism evidence="10 11">
    <name type="scientific">Staphylococcus gallinarum</name>
    <dbReference type="NCBI Taxonomy" id="1293"/>
    <lineage>
        <taxon>Bacteria</taxon>
        <taxon>Bacillati</taxon>
        <taxon>Bacillota</taxon>
        <taxon>Bacilli</taxon>
        <taxon>Bacillales</taxon>
        <taxon>Staphylococcaceae</taxon>
        <taxon>Staphylococcus</taxon>
    </lineage>
</organism>
<feature type="transmembrane region" description="Helical" evidence="9">
    <location>
        <begin position="36"/>
        <end position="55"/>
    </location>
</feature>
<reference evidence="10 11" key="1">
    <citation type="journal article" date="2016" name="Front. Microbiol.">
        <title>Comprehensive Phylogenetic Analysis of Bovine Non-aureus Staphylococci Species Based on Whole-Genome Sequencing.</title>
        <authorList>
            <person name="Naushad S."/>
            <person name="Barkema H.W."/>
            <person name="Luby C."/>
            <person name="Condas L.A."/>
            <person name="Nobrega D.B."/>
            <person name="Carson D.A."/>
            <person name="De Buck J."/>
        </authorList>
    </citation>
    <scope>NUCLEOTIDE SEQUENCE [LARGE SCALE GENOMIC DNA]</scope>
    <source>
        <strain evidence="10 11">SNUC 4781</strain>
    </source>
</reference>
<keyword evidence="8" id="KW-0406">Ion transport</keyword>
<evidence type="ECO:0000256" key="4">
    <source>
        <dbReference type="ARBA" id="ARBA00022475"/>
    </source>
</evidence>
<keyword evidence="4 8" id="KW-1003">Cell membrane</keyword>
<keyword evidence="6 9" id="KW-1133">Transmembrane helix</keyword>
<proteinExistence type="inferred from homology"/>
<keyword evidence="5 9" id="KW-0812">Transmembrane</keyword>
<keyword evidence="3 8" id="KW-0813">Transport</keyword>
<protein>
    <submittedName>
        <fullName evidence="10">Na(+)/H(+) antiporter subunit F1</fullName>
    </submittedName>
</protein>
<dbReference type="PANTHER" id="PTHR34702:SF1">
    <property type="entry name" value="NA(+)_H(+) ANTIPORTER SUBUNIT F"/>
    <property type="match status" value="1"/>
</dbReference>
<dbReference type="RefSeq" id="WP_119484573.1">
    <property type="nucleotide sequence ID" value="NZ_QYJN01000002.1"/>
</dbReference>
<dbReference type="InterPro" id="IPR007208">
    <property type="entry name" value="MrpF/PhaF-like"/>
</dbReference>
<gene>
    <name evidence="10" type="ORF">BUZ14_03855</name>
</gene>
<comment type="similarity">
    <text evidence="2 8">Belongs to the CPA3 antiporters (TC 2.A.63) subunit F family.</text>
</comment>
<dbReference type="OrthoDB" id="9799958at2"/>